<organism evidence="3 4">
    <name type="scientific">Tsukamurella pseudospumae</name>
    <dbReference type="NCBI Taxonomy" id="239498"/>
    <lineage>
        <taxon>Bacteria</taxon>
        <taxon>Bacillati</taxon>
        <taxon>Actinomycetota</taxon>
        <taxon>Actinomycetes</taxon>
        <taxon>Mycobacteriales</taxon>
        <taxon>Tsukamurellaceae</taxon>
        <taxon>Tsukamurella</taxon>
    </lineage>
</organism>
<feature type="transmembrane region" description="Helical" evidence="2">
    <location>
        <begin position="20"/>
        <end position="43"/>
    </location>
</feature>
<dbReference type="Proteomes" id="UP000070409">
    <property type="component" value="Unassembled WGS sequence"/>
</dbReference>
<proteinExistence type="predicted"/>
<evidence type="ECO:0000256" key="1">
    <source>
        <dbReference type="SAM" id="MobiDB-lite"/>
    </source>
</evidence>
<protein>
    <recommendedName>
        <fullName evidence="5">Serine/threonine protein kinase</fullName>
    </recommendedName>
</protein>
<keyword evidence="2" id="KW-0812">Transmembrane</keyword>
<feature type="compositionally biased region" description="Low complexity" evidence="1">
    <location>
        <begin position="54"/>
        <end position="73"/>
    </location>
</feature>
<feature type="region of interest" description="Disordered" evidence="1">
    <location>
        <begin position="54"/>
        <end position="84"/>
    </location>
</feature>
<keyword evidence="4" id="KW-1185">Reference proteome</keyword>
<name>A0A137ZRY0_9ACTN</name>
<keyword evidence="2" id="KW-1133">Transmembrane helix</keyword>
<evidence type="ECO:0000256" key="2">
    <source>
        <dbReference type="SAM" id="Phobius"/>
    </source>
</evidence>
<evidence type="ECO:0000313" key="3">
    <source>
        <dbReference type="EMBL" id="KXP00925.1"/>
    </source>
</evidence>
<keyword evidence="2" id="KW-0472">Membrane</keyword>
<gene>
    <name evidence="3" type="ORF">AXK61_13030</name>
</gene>
<sequence length="186" mass="18284">MGGLRVSRPARPADPARGRVIVVSVVVGVLIVIAAAAGATAYVSGQRQPAESVAGPASAAAPSTSGTSGTSVEQSGAPTAAPSIPGTDALGFLGTTARCADGDRPKMMVLTATSQAVVCDHAGALYYAGWRTDTGSGTRIDGVLPAGPGWVARAPDATINITPAGLVISAANGEFTEPATGFWAAP</sequence>
<evidence type="ECO:0008006" key="5">
    <source>
        <dbReference type="Google" id="ProtNLM"/>
    </source>
</evidence>
<accession>A0A137ZRY0</accession>
<comment type="caution">
    <text evidence="3">The sequence shown here is derived from an EMBL/GenBank/DDBJ whole genome shotgun (WGS) entry which is preliminary data.</text>
</comment>
<reference evidence="3 4" key="1">
    <citation type="submission" date="2016-02" db="EMBL/GenBank/DDBJ databases">
        <authorList>
            <person name="Teng J.L."/>
            <person name="Tang Y."/>
            <person name="Huang Y."/>
            <person name="Guo F."/>
            <person name="Wei W."/>
            <person name="Chen J.H."/>
            <person name="Wong S.Y."/>
            <person name="Lau S.K."/>
            <person name="Woo P.C."/>
        </authorList>
    </citation>
    <scope>NUCLEOTIDE SEQUENCE [LARGE SCALE GENOMIC DNA]</scope>
    <source>
        <strain evidence="3 4">JCM 13375</strain>
    </source>
</reference>
<dbReference type="EMBL" id="LSRE01000002">
    <property type="protein sequence ID" value="KXP00925.1"/>
    <property type="molecule type" value="Genomic_DNA"/>
</dbReference>
<evidence type="ECO:0000313" key="4">
    <source>
        <dbReference type="Proteomes" id="UP000070409"/>
    </source>
</evidence>